<dbReference type="STRING" id="443156.SAMN04489867_2379"/>
<sequence>MAVALLASPPLAAADAVRQVHGVLDRCAPVDDLDGYAASHLLGDVQRARTRLEAMELALVATVDKSPVATDAGMTGTAAWLAARSRRDNASAARAVSLANALDDGLTATKDALGDGELTTEHARVIATAAQQLPAGLAHAERAAIEESLVSVAKRVDPTALRRKARRALEAAQRSQAEVDAHEDAVLRGEEERALAATRLTLHDNRDGTTTGHFTVPTLAATILKKVVQQMASPRRFAQQAARRARAEASAGDTSLSAEQVTEATWDAFRAEDLDWSQKYGRAFVELLEHLPTDHLSGKVNATVLVTVEHDKLRASLGAAHLDTGHDLSASEARRLACGAGVLPGVLGGESQVLDLGRTNRFFSEAQRVALVTKYDTCAADDCDRPYAWTELHHEDPWATGGQTDLELAVPLCGFHHRRLHQPGFRHLISRDRGGRKNVTIHRRT</sequence>
<feature type="domain" description="HNH nuclease" evidence="1">
    <location>
        <begin position="366"/>
        <end position="418"/>
    </location>
</feature>
<keyword evidence="3" id="KW-1185">Reference proteome</keyword>
<dbReference type="InterPro" id="IPR003870">
    <property type="entry name" value="DUF222"/>
</dbReference>
<accession>A0A1H0SIN0</accession>
<dbReference type="EMBL" id="LT629711">
    <property type="protein sequence ID" value="SDP41614.1"/>
    <property type="molecule type" value="Genomic_DNA"/>
</dbReference>
<dbReference type="CDD" id="cd00085">
    <property type="entry name" value="HNHc"/>
    <property type="match status" value="1"/>
</dbReference>
<organism evidence="2 3">
    <name type="scientific">Pedococcus dokdonensis</name>
    <dbReference type="NCBI Taxonomy" id="443156"/>
    <lineage>
        <taxon>Bacteria</taxon>
        <taxon>Bacillati</taxon>
        <taxon>Actinomycetota</taxon>
        <taxon>Actinomycetes</taxon>
        <taxon>Micrococcales</taxon>
        <taxon>Intrasporangiaceae</taxon>
        <taxon>Pedococcus</taxon>
    </lineage>
</organism>
<evidence type="ECO:0000259" key="1">
    <source>
        <dbReference type="SMART" id="SM00507"/>
    </source>
</evidence>
<dbReference type="AlphaFoldDB" id="A0A1H0SIN0"/>
<dbReference type="Proteomes" id="UP000199077">
    <property type="component" value="Chromosome I"/>
</dbReference>
<dbReference type="OrthoDB" id="3634417at2"/>
<proteinExistence type="predicted"/>
<reference evidence="3" key="1">
    <citation type="submission" date="2016-10" db="EMBL/GenBank/DDBJ databases">
        <authorList>
            <person name="Varghese N."/>
            <person name="Submissions S."/>
        </authorList>
    </citation>
    <scope>NUCLEOTIDE SEQUENCE [LARGE SCALE GENOMIC DNA]</scope>
    <source>
        <strain evidence="3">DSM 22329</strain>
    </source>
</reference>
<gene>
    <name evidence="2" type="ORF">SAMN04489867_2379</name>
</gene>
<dbReference type="Pfam" id="PF02720">
    <property type="entry name" value="DUF222"/>
    <property type="match status" value="1"/>
</dbReference>
<name>A0A1H0SIN0_9MICO</name>
<protein>
    <recommendedName>
        <fullName evidence="1">HNH nuclease domain-containing protein</fullName>
    </recommendedName>
</protein>
<dbReference type="InterPro" id="IPR003615">
    <property type="entry name" value="HNH_nuc"/>
</dbReference>
<evidence type="ECO:0000313" key="2">
    <source>
        <dbReference type="EMBL" id="SDP41614.1"/>
    </source>
</evidence>
<dbReference type="RefSeq" id="WP_091785650.1">
    <property type="nucleotide sequence ID" value="NZ_LT629711.1"/>
</dbReference>
<evidence type="ECO:0000313" key="3">
    <source>
        <dbReference type="Proteomes" id="UP000199077"/>
    </source>
</evidence>
<dbReference type="SMART" id="SM00507">
    <property type="entry name" value="HNHc"/>
    <property type="match status" value="1"/>
</dbReference>